<gene>
    <name evidence="2" type="ORF">CARG_02310</name>
</gene>
<evidence type="ECO:0008006" key="4">
    <source>
        <dbReference type="Google" id="ProtNLM"/>
    </source>
</evidence>
<proteinExistence type="predicted"/>
<dbReference type="GeneID" id="78249316"/>
<feature type="compositionally biased region" description="Basic and acidic residues" evidence="1">
    <location>
        <begin position="117"/>
        <end position="128"/>
    </location>
</feature>
<evidence type="ECO:0000313" key="3">
    <source>
        <dbReference type="Proteomes" id="UP000016943"/>
    </source>
</evidence>
<protein>
    <recommendedName>
        <fullName evidence="4">DUF3027 domain-containing protein</fullName>
    </recommendedName>
</protein>
<dbReference type="HOGENOM" id="CLU_035969_1_1_11"/>
<evidence type="ECO:0000313" key="2">
    <source>
        <dbReference type="EMBL" id="AGU14624.1"/>
    </source>
</evidence>
<dbReference type="PATRIC" id="fig|1348662.3.peg.458"/>
<keyword evidence="3" id="KW-1185">Reference proteome</keyword>
<dbReference type="Proteomes" id="UP000016943">
    <property type="component" value="Chromosome"/>
</dbReference>
<dbReference type="AlphaFoldDB" id="U3GTI5"/>
<dbReference type="RefSeq" id="WP_020975766.1">
    <property type="nucleotide sequence ID" value="NC_022198.1"/>
</dbReference>
<dbReference type="STRING" id="1348662.CARG_02310"/>
<dbReference type="eggNOG" id="ENOG502ZBU7">
    <property type="taxonomic scope" value="Bacteria"/>
</dbReference>
<sequence length="229" mass="24415">MDNGQVPDSTTPLCGDAARDVARAALLELDEGPVGRHLGVRRLGENLALHRFSASVPGYPGWEWTAVVACAPGSEHVTINEVALLPGNEALKAPEWVPYEDRVRPGDLGPNDQMPPRPDDPRLERGDDGYALSEQGLSAAKDRWRKGETGPNSDFARAAKLFCKTCAFCVPAGEVIGEGFGVCTNEYSADGRVVQLGFGCGAHSDTPPAEILGQAEHTAFDDEKPIPLV</sequence>
<feature type="region of interest" description="Disordered" evidence="1">
    <location>
        <begin position="101"/>
        <end position="129"/>
    </location>
</feature>
<organism evidence="2 3">
    <name type="scientific">Corynebacterium argentoratense DSM 44202</name>
    <dbReference type="NCBI Taxonomy" id="1348662"/>
    <lineage>
        <taxon>Bacteria</taxon>
        <taxon>Bacillati</taxon>
        <taxon>Actinomycetota</taxon>
        <taxon>Actinomycetes</taxon>
        <taxon>Mycobacteriales</taxon>
        <taxon>Corynebacteriaceae</taxon>
        <taxon>Corynebacterium</taxon>
    </lineage>
</organism>
<dbReference type="EMBL" id="CP006365">
    <property type="protein sequence ID" value="AGU14624.1"/>
    <property type="molecule type" value="Genomic_DNA"/>
</dbReference>
<reference evidence="2 3" key="1">
    <citation type="journal article" date="2013" name="Genome Announc.">
        <title>Whole-Genome Sequence of the Clinical Strain Corynebacterium argentoratense DSM 44202, Isolated from a Human Throat Specimen.</title>
        <authorList>
            <person name="Bomholt C."/>
            <person name="Glaub A."/>
            <person name="Gravermann K."/>
            <person name="Albersmeier A."/>
            <person name="Brinkrolf K."/>
            <person name="Ruckert C."/>
            <person name="Tauch A."/>
        </authorList>
    </citation>
    <scope>NUCLEOTIDE SEQUENCE [LARGE SCALE GENOMIC DNA]</scope>
    <source>
        <strain evidence="2">DSM 44202</strain>
    </source>
</reference>
<dbReference type="InterPro" id="IPR021391">
    <property type="entry name" value="DUF3027"/>
</dbReference>
<accession>U3GTI5</accession>
<dbReference type="KEGG" id="caz:CARG_02310"/>
<dbReference type="Pfam" id="PF11228">
    <property type="entry name" value="DUF3027"/>
    <property type="match status" value="1"/>
</dbReference>
<evidence type="ECO:0000256" key="1">
    <source>
        <dbReference type="SAM" id="MobiDB-lite"/>
    </source>
</evidence>
<name>U3GTI5_9CORY</name>